<comment type="similarity">
    <text evidence="1 3">Belongs to the type-B carboxylesterase/lipase family.</text>
</comment>
<dbReference type="PROSITE" id="PS00122">
    <property type="entry name" value="CARBOXYLESTERASE_B_1"/>
    <property type="match status" value="1"/>
</dbReference>
<dbReference type="SUPFAM" id="SSF53474">
    <property type="entry name" value="alpha/beta-Hydrolases"/>
    <property type="match status" value="1"/>
</dbReference>
<dbReference type="InterPro" id="IPR050309">
    <property type="entry name" value="Type-B_Carboxylest/Lipase"/>
</dbReference>
<sequence length="293" mass="31328">MLSLSGQNGASEGIVFVSINYRLGALGWMSGTDFEHAGGLPNAGLYDQRMALEWVQENIHYFGGDKNRVTVVGESGGSGSITHHIAAYGAAPRSGSKFPAISPSRKRKHSRTRSQPQHRCTHDREHAPTTKNHGYSAYPGLVLTPPLHDAASFLPHYFSTLNDSALSFLTDILYPPIYNGSQPYHDLISRTALIIGDAVINCTAHALSAAFANSSYAYIFAVSGLHGQDIGYTFYRPGVSQSVGTPVDVGPVDGGAADILQNWIVSFASIGKPLGVVEGLAEFSPCMGMKVIF</sequence>
<dbReference type="EMBL" id="JAGTJR010000010">
    <property type="protein sequence ID" value="KAH7053178.1"/>
    <property type="molecule type" value="Genomic_DNA"/>
</dbReference>
<feature type="domain" description="Carboxylesterase type B" evidence="5">
    <location>
        <begin position="11"/>
        <end position="87"/>
    </location>
</feature>
<dbReference type="GO" id="GO:0016787">
    <property type="term" value="F:hydrolase activity"/>
    <property type="evidence" value="ECO:0007669"/>
    <property type="project" value="UniProtKB-KW"/>
</dbReference>
<dbReference type="InterPro" id="IPR029058">
    <property type="entry name" value="AB_hydrolase_fold"/>
</dbReference>
<gene>
    <name evidence="6" type="ORF">B0J12DRAFT_727453</name>
</gene>
<dbReference type="InterPro" id="IPR002018">
    <property type="entry name" value="CarbesteraseB"/>
</dbReference>
<evidence type="ECO:0000313" key="7">
    <source>
        <dbReference type="Proteomes" id="UP000774617"/>
    </source>
</evidence>
<evidence type="ECO:0000256" key="4">
    <source>
        <dbReference type="SAM" id="MobiDB-lite"/>
    </source>
</evidence>
<evidence type="ECO:0000256" key="1">
    <source>
        <dbReference type="ARBA" id="ARBA00005964"/>
    </source>
</evidence>
<keyword evidence="7" id="KW-1185">Reference proteome</keyword>
<evidence type="ECO:0000313" key="6">
    <source>
        <dbReference type="EMBL" id="KAH7053178.1"/>
    </source>
</evidence>
<dbReference type="Gene3D" id="3.40.50.1820">
    <property type="entry name" value="alpha/beta hydrolase"/>
    <property type="match status" value="2"/>
</dbReference>
<evidence type="ECO:0000256" key="2">
    <source>
        <dbReference type="ARBA" id="ARBA00022801"/>
    </source>
</evidence>
<dbReference type="PANTHER" id="PTHR11559">
    <property type="entry name" value="CARBOXYLESTERASE"/>
    <property type="match status" value="1"/>
</dbReference>
<reference evidence="6 7" key="1">
    <citation type="journal article" date="2021" name="Nat. Commun.">
        <title>Genetic determinants of endophytism in the Arabidopsis root mycobiome.</title>
        <authorList>
            <person name="Mesny F."/>
            <person name="Miyauchi S."/>
            <person name="Thiergart T."/>
            <person name="Pickel B."/>
            <person name="Atanasova L."/>
            <person name="Karlsson M."/>
            <person name="Huettel B."/>
            <person name="Barry K.W."/>
            <person name="Haridas S."/>
            <person name="Chen C."/>
            <person name="Bauer D."/>
            <person name="Andreopoulos W."/>
            <person name="Pangilinan J."/>
            <person name="LaButti K."/>
            <person name="Riley R."/>
            <person name="Lipzen A."/>
            <person name="Clum A."/>
            <person name="Drula E."/>
            <person name="Henrissat B."/>
            <person name="Kohler A."/>
            <person name="Grigoriev I.V."/>
            <person name="Martin F.M."/>
            <person name="Hacquard S."/>
        </authorList>
    </citation>
    <scope>NUCLEOTIDE SEQUENCE [LARGE SCALE GENOMIC DNA]</scope>
    <source>
        <strain evidence="6 7">MPI-SDFR-AT-0080</strain>
    </source>
</reference>
<dbReference type="EC" id="3.1.1.-" evidence="3"/>
<comment type="caution">
    <text evidence="6">The sequence shown here is derived from an EMBL/GenBank/DDBJ whole genome shotgun (WGS) entry which is preliminary data.</text>
</comment>
<organism evidence="6 7">
    <name type="scientific">Macrophomina phaseolina</name>
    <dbReference type="NCBI Taxonomy" id="35725"/>
    <lineage>
        <taxon>Eukaryota</taxon>
        <taxon>Fungi</taxon>
        <taxon>Dikarya</taxon>
        <taxon>Ascomycota</taxon>
        <taxon>Pezizomycotina</taxon>
        <taxon>Dothideomycetes</taxon>
        <taxon>Dothideomycetes incertae sedis</taxon>
        <taxon>Botryosphaeriales</taxon>
        <taxon>Botryosphaeriaceae</taxon>
        <taxon>Macrophomina</taxon>
    </lineage>
</organism>
<name>A0ABQ8GH10_9PEZI</name>
<proteinExistence type="inferred from homology"/>
<dbReference type="InterPro" id="IPR019826">
    <property type="entry name" value="Carboxylesterase_B_AS"/>
</dbReference>
<dbReference type="Proteomes" id="UP000774617">
    <property type="component" value="Unassembled WGS sequence"/>
</dbReference>
<dbReference type="Pfam" id="PF00135">
    <property type="entry name" value="COesterase"/>
    <property type="match status" value="1"/>
</dbReference>
<accession>A0ABQ8GH10</accession>
<protein>
    <recommendedName>
        <fullName evidence="3">Carboxylic ester hydrolase</fullName>
        <ecNumber evidence="3">3.1.1.-</ecNumber>
    </recommendedName>
</protein>
<evidence type="ECO:0000259" key="5">
    <source>
        <dbReference type="Pfam" id="PF00135"/>
    </source>
</evidence>
<keyword evidence="2 3" id="KW-0378">Hydrolase</keyword>
<feature type="region of interest" description="Disordered" evidence="4">
    <location>
        <begin position="92"/>
        <end position="132"/>
    </location>
</feature>
<evidence type="ECO:0000256" key="3">
    <source>
        <dbReference type="RuleBase" id="RU361235"/>
    </source>
</evidence>